<dbReference type="PRINTS" id="PR00259">
    <property type="entry name" value="TMFOUR"/>
</dbReference>
<dbReference type="SUPFAM" id="SSF48652">
    <property type="entry name" value="Tetraspanin"/>
    <property type="match status" value="1"/>
</dbReference>
<keyword evidence="4 6" id="KW-1133">Transmembrane helix</keyword>
<evidence type="ECO:0000256" key="4">
    <source>
        <dbReference type="ARBA" id="ARBA00022989"/>
    </source>
</evidence>
<keyword evidence="5 6" id="KW-0472">Membrane</keyword>
<evidence type="ECO:0000313" key="7">
    <source>
        <dbReference type="EMBL" id="JAW12134.1"/>
    </source>
</evidence>
<dbReference type="InterPro" id="IPR018499">
    <property type="entry name" value="Tetraspanin/Peripherin"/>
</dbReference>
<reference evidence="7" key="1">
    <citation type="journal article" date="2018" name="PLoS Negl. Trop. Dis.">
        <title>An insight into the salivary gland and fat body transcriptome of Panstrongylus lignarius (Hemiptera: Heteroptera), the main vector of Chagas disease in Peru.</title>
        <authorList>
            <person name="Nevoa J.C."/>
            <person name="Mendes M.T."/>
            <person name="da Silva M.V."/>
            <person name="Soares S.C."/>
            <person name="Oliveira C.J.F."/>
            <person name="Ribeiro J.M.C."/>
        </authorList>
    </citation>
    <scope>NUCLEOTIDE SEQUENCE</scope>
</reference>
<dbReference type="CDD" id="cd03156">
    <property type="entry name" value="uroplakin_I_like_LEL"/>
    <property type="match status" value="1"/>
</dbReference>
<dbReference type="InterPro" id="IPR018503">
    <property type="entry name" value="Tetraspanin_CS"/>
</dbReference>
<accession>A0A224XM16</accession>
<evidence type="ECO:0000256" key="6">
    <source>
        <dbReference type="RuleBase" id="RU361218"/>
    </source>
</evidence>
<feature type="transmembrane region" description="Helical" evidence="6">
    <location>
        <begin position="99"/>
        <end position="122"/>
    </location>
</feature>
<name>A0A224XM16_9HEMI</name>
<dbReference type="AlphaFoldDB" id="A0A224XM16"/>
<dbReference type="GO" id="GO:0005886">
    <property type="term" value="C:plasma membrane"/>
    <property type="evidence" value="ECO:0007669"/>
    <property type="project" value="TreeGrafter"/>
</dbReference>
<dbReference type="EMBL" id="GFTR01004292">
    <property type="protein sequence ID" value="JAW12134.1"/>
    <property type="molecule type" value="Transcribed_RNA"/>
</dbReference>
<dbReference type="PANTHER" id="PTHR19282:SF552">
    <property type="entry name" value="TETRASPANIN"/>
    <property type="match status" value="1"/>
</dbReference>
<comment type="similarity">
    <text evidence="2 6">Belongs to the tetraspanin (TM4SF) family.</text>
</comment>
<evidence type="ECO:0000256" key="5">
    <source>
        <dbReference type="ARBA" id="ARBA00023136"/>
    </source>
</evidence>
<dbReference type="InterPro" id="IPR000301">
    <property type="entry name" value="Tetraspanin_animals"/>
</dbReference>
<dbReference type="Pfam" id="PF00335">
    <property type="entry name" value="Tetraspanin"/>
    <property type="match status" value="1"/>
</dbReference>
<feature type="transmembrane region" description="Helical" evidence="6">
    <location>
        <begin position="67"/>
        <end position="87"/>
    </location>
</feature>
<feature type="transmembrane region" description="Helical" evidence="6">
    <location>
        <begin position="12"/>
        <end position="35"/>
    </location>
</feature>
<keyword evidence="3 6" id="KW-0812">Transmembrane</keyword>
<dbReference type="PANTHER" id="PTHR19282">
    <property type="entry name" value="TETRASPANIN"/>
    <property type="match status" value="1"/>
</dbReference>
<organism evidence="7">
    <name type="scientific">Panstrongylus lignarius</name>
    <dbReference type="NCBI Taxonomy" id="156445"/>
    <lineage>
        <taxon>Eukaryota</taxon>
        <taxon>Metazoa</taxon>
        <taxon>Ecdysozoa</taxon>
        <taxon>Arthropoda</taxon>
        <taxon>Hexapoda</taxon>
        <taxon>Insecta</taxon>
        <taxon>Pterygota</taxon>
        <taxon>Neoptera</taxon>
        <taxon>Paraneoptera</taxon>
        <taxon>Hemiptera</taxon>
        <taxon>Heteroptera</taxon>
        <taxon>Panheteroptera</taxon>
        <taxon>Cimicomorpha</taxon>
        <taxon>Reduviidae</taxon>
        <taxon>Triatominae</taxon>
        <taxon>Panstrongylus</taxon>
    </lineage>
</organism>
<evidence type="ECO:0000256" key="2">
    <source>
        <dbReference type="ARBA" id="ARBA00006840"/>
    </source>
</evidence>
<protein>
    <recommendedName>
        <fullName evidence="6">Tetraspanin</fullName>
    </recommendedName>
</protein>
<dbReference type="Gene3D" id="1.10.1450.10">
    <property type="entry name" value="Tetraspanin"/>
    <property type="match status" value="1"/>
</dbReference>
<dbReference type="PROSITE" id="PS00421">
    <property type="entry name" value="TM4_1"/>
    <property type="match status" value="1"/>
</dbReference>
<sequence length="264" mass="29550">MDCGTCFAKYILCLFNFIIFLGGGTVLAVGVWLYVDKDSFLSVTKAVDYNTLPQLEQLTQPEVVAHISYALMAAGGIIFILSLLGYCGALRESRCLLGFYGFLLVVILVLEVTAAGLAYAYMDKAETEVKTFLKDTIENYYTTEKGNENGPTLVWNYLMTEMSCCGVDNYTDFYISDSFKQTGKKVPEACCKMTSNTTLLDRDCPKSPKIENSFMFTGCYNTIMDRIQEHMNIVIYVVIGIIIVELLSTFLAFCLCKSLEPYDK</sequence>
<dbReference type="InterPro" id="IPR008952">
    <property type="entry name" value="Tetraspanin_EC2_sf"/>
</dbReference>
<proteinExistence type="inferred from homology"/>
<dbReference type="PIRSF" id="PIRSF002419">
    <property type="entry name" value="Tetraspanin"/>
    <property type="match status" value="1"/>
</dbReference>
<feature type="transmembrane region" description="Helical" evidence="6">
    <location>
        <begin position="233"/>
        <end position="256"/>
    </location>
</feature>
<evidence type="ECO:0000256" key="3">
    <source>
        <dbReference type="ARBA" id="ARBA00022692"/>
    </source>
</evidence>
<evidence type="ECO:0000256" key="1">
    <source>
        <dbReference type="ARBA" id="ARBA00004141"/>
    </source>
</evidence>
<comment type="subcellular location">
    <subcellularLocation>
        <location evidence="1 6">Membrane</location>
        <topology evidence="1 6">Multi-pass membrane protein</topology>
    </subcellularLocation>
</comment>